<dbReference type="Proteomes" id="UP000289340">
    <property type="component" value="Chromosome 9"/>
</dbReference>
<sequence>MILCCCLDPIQFNNCSYTHEVKYHVVVSYIYYTCLLFIYLFVCLSLLVFMFFLSGTVKMIAHTAMIDLYILESLSESAIHVCRRTEQTWEKESEAPIDDGHHWRKYGQKEILNAKFPRNYYRCTHKFDQGCQATKQVQRVQEEPILFKTTYYGHHTCKNLANPDIILDPMSPSSSSKFLSFDNSFSTPSKQECPFLSSSNNFPSSSSVKRECKEEVPPSISSNDYLISSDLTFDSSPRHHVTLSSTLDSEYKSVDISDVLYDSAQLDFVFEPFLEIR</sequence>
<keyword evidence="6" id="KW-0812">Transmembrane</keyword>
<keyword evidence="5" id="KW-0539">Nucleus</keyword>
<gene>
    <name evidence="8" type="ORF">D0Y65_025438</name>
</gene>
<keyword evidence="6" id="KW-1133">Transmembrane helix</keyword>
<protein>
    <submittedName>
        <fullName evidence="8">Putative WRKY transcription factor 70 isoform B</fullName>
    </submittedName>
</protein>
<keyword evidence="2" id="KW-0805">Transcription regulation</keyword>
<dbReference type="GO" id="GO:0005634">
    <property type="term" value="C:nucleus"/>
    <property type="evidence" value="ECO:0007669"/>
    <property type="project" value="UniProtKB-SubCell"/>
</dbReference>
<evidence type="ECO:0000256" key="1">
    <source>
        <dbReference type="ARBA" id="ARBA00004123"/>
    </source>
</evidence>
<evidence type="ECO:0000256" key="6">
    <source>
        <dbReference type="SAM" id="Phobius"/>
    </source>
</evidence>
<organism evidence="8 9">
    <name type="scientific">Glycine soja</name>
    <name type="common">Wild soybean</name>
    <dbReference type="NCBI Taxonomy" id="3848"/>
    <lineage>
        <taxon>Eukaryota</taxon>
        <taxon>Viridiplantae</taxon>
        <taxon>Streptophyta</taxon>
        <taxon>Embryophyta</taxon>
        <taxon>Tracheophyta</taxon>
        <taxon>Spermatophyta</taxon>
        <taxon>Magnoliopsida</taxon>
        <taxon>eudicotyledons</taxon>
        <taxon>Gunneridae</taxon>
        <taxon>Pentapetalae</taxon>
        <taxon>rosids</taxon>
        <taxon>fabids</taxon>
        <taxon>Fabales</taxon>
        <taxon>Fabaceae</taxon>
        <taxon>Papilionoideae</taxon>
        <taxon>50 kb inversion clade</taxon>
        <taxon>NPAAA clade</taxon>
        <taxon>indigoferoid/millettioid clade</taxon>
        <taxon>Phaseoleae</taxon>
        <taxon>Glycine</taxon>
        <taxon>Glycine subgen. Soja</taxon>
    </lineage>
</organism>
<feature type="transmembrane region" description="Helical" evidence="6">
    <location>
        <begin position="29"/>
        <end position="53"/>
    </location>
</feature>
<dbReference type="InterPro" id="IPR036576">
    <property type="entry name" value="WRKY_dom_sf"/>
</dbReference>
<accession>A0A445J6Z7</accession>
<evidence type="ECO:0000256" key="3">
    <source>
        <dbReference type="ARBA" id="ARBA00023125"/>
    </source>
</evidence>
<keyword evidence="4" id="KW-0804">Transcription</keyword>
<comment type="caution">
    <text evidence="8">The sequence shown here is derived from an EMBL/GenBank/DDBJ whole genome shotgun (WGS) entry which is preliminary data.</text>
</comment>
<name>A0A445J6Z7_GLYSO</name>
<dbReference type="InterPro" id="IPR044810">
    <property type="entry name" value="WRKY_plant"/>
</dbReference>
<proteinExistence type="predicted"/>
<evidence type="ECO:0000259" key="7">
    <source>
        <dbReference type="PROSITE" id="PS50811"/>
    </source>
</evidence>
<dbReference type="Pfam" id="PF03106">
    <property type="entry name" value="WRKY"/>
    <property type="match status" value="1"/>
</dbReference>
<dbReference type="SUPFAM" id="SSF118290">
    <property type="entry name" value="WRKY DNA-binding domain"/>
    <property type="match status" value="1"/>
</dbReference>
<evidence type="ECO:0000256" key="2">
    <source>
        <dbReference type="ARBA" id="ARBA00023015"/>
    </source>
</evidence>
<dbReference type="SMART" id="SM00774">
    <property type="entry name" value="WRKY"/>
    <property type="match status" value="1"/>
</dbReference>
<evidence type="ECO:0000313" key="8">
    <source>
        <dbReference type="EMBL" id="RZB94170.1"/>
    </source>
</evidence>
<dbReference type="EMBL" id="QZWG01000009">
    <property type="protein sequence ID" value="RZB94170.1"/>
    <property type="molecule type" value="Genomic_DNA"/>
</dbReference>
<dbReference type="PROSITE" id="PS50811">
    <property type="entry name" value="WRKY"/>
    <property type="match status" value="1"/>
</dbReference>
<evidence type="ECO:0000256" key="4">
    <source>
        <dbReference type="ARBA" id="ARBA00023163"/>
    </source>
</evidence>
<keyword evidence="3" id="KW-0238">DNA-binding</keyword>
<dbReference type="GO" id="GO:0043565">
    <property type="term" value="F:sequence-specific DNA binding"/>
    <property type="evidence" value="ECO:0007669"/>
    <property type="project" value="InterPro"/>
</dbReference>
<reference evidence="8 9" key="1">
    <citation type="submission" date="2018-09" db="EMBL/GenBank/DDBJ databases">
        <title>A high-quality reference genome of wild soybean provides a powerful tool to mine soybean genomes.</title>
        <authorList>
            <person name="Xie M."/>
            <person name="Chung C.Y.L."/>
            <person name="Li M.-W."/>
            <person name="Wong F.-L."/>
            <person name="Chan T.-F."/>
            <person name="Lam H.-M."/>
        </authorList>
    </citation>
    <scope>NUCLEOTIDE SEQUENCE [LARGE SCALE GENOMIC DNA]</scope>
    <source>
        <strain evidence="9">cv. W05</strain>
        <tissue evidence="8">Hypocotyl of etiolated seedlings</tissue>
    </source>
</reference>
<comment type="subcellular location">
    <subcellularLocation>
        <location evidence="1">Nucleus</location>
    </subcellularLocation>
</comment>
<keyword evidence="9" id="KW-1185">Reference proteome</keyword>
<evidence type="ECO:0000256" key="5">
    <source>
        <dbReference type="ARBA" id="ARBA00023242"/>
    </source>
</evidence>
<dbReference type="Gene3D" id="2.20.25.80">
    <property type="entry name" value="WRKY domain"/>
    <property type="match status" value="1"/>
</dbReference>
<dbReference type="AlphaFoldDB" id="A0A445J6Z7"/>
<dbReference type="PANTHER" id="PTHR31282">
    <property type="entry name" value="WRKY TRANSCRIPTION FACTOR 21-RELATED"/>
    <property type="match status" value="1"/>
</dbReference>
<feature type="domain" description="WRKY" evidence="7">
    <location>
        <begin position="92"/>
        <end position="155"/>
    </location>
</feature>
<evidence type="ECO:0000313" key="9">
    <source>
        <dbReference type="Proteomes" id="UP000289340"/>
    </source>
</evidence>
<dbReference type="GO" id="GO:0003700">
    <property type="term" value="F:DNA-binding transcription factor activity"/>
    <property type="evidence" value="ECO:0007669"/>
    <property type="project" value="InterPro"/>
</dbReference>
<dbReference type="InterPro" id="IPR003657">
    <property type="entry name" value="WRKY_dom"/>
</dbReference>
<keyword evidence="6" id="KW-0472">Membrane</keyword>